<dbReference type="Proteomes" id="UP001058120">
    <property type="component" value="Chromosome"/>
</dbReference>
<name>A0ABY5XZF4_9BACT</name>
<proteinExistence type="predicted"/>
<sequence>MNYDIVFHVDLNDEAVLNIAISNIANYFTAIGGQKAEVVMLVNGPAVNLFKKETALPALKDLQGKGLQIRVCQNAMNKFSLPKETLMDGVQVVPAGIVELARLQNERYTYIKP</sequence>
<dbReference type="SUPFAM" id="SSF75169">
    <property type="entry name" value="DsrEFH-like"/>
    <property type="match status" value="1"/>
</dbReference>
<gene>
    <name evidence="1" type="ORF">JBF11_05350</name>
</gene>
<keyword evidence="2" id="KW-1185">Reference proteome</keyword>
<organism evidence="1 2">
    <name type="scientific">Taurinivorans muris</name>
    <dbReference type="NCBI Taxonomy" id="2787751"/>
    <lineage>
        <taxon>Bacteria</taxon>
        <taxon>Pseudomonadati</taxon>
        <taxon>Thermodesulfobacteriota</taxon>
        <taxon>Desulfovibrionia</taxon>
        <taxon>Desulfovibrionales</taxon>
        <taxon>Desulfovibrionaceae</taxon>
        <taxon>Taurinivorans</taxon>
    </lineage>
</organism>
<reference evidence="1" key="1">
    <citation type="submission" date="2020-12" db="EMBL/GenBank/DDBJ databases">
        <title>Taurinivorans muris gen. nov., sp. nov., fundamental and realized metabolic niche of a ubiquitous sulfidogenic bacterium in the murine intestine.</title>
        <authorList>
            <person name="Ye H."/>
            <person name="Hanson B.T."/>
            <person name="Loy A."/>
        </authorList>
    </citation>
    <scope>NUCLEOTIDE SEQUENCE</scope>
    <source>
        <strain evidence="1">LT0009</strain>
    </source>
</reference>
<dbReference type="EMBL" id="CP065938">
    <property type="protein sequence ID" value="UWX04921.1"/>
    <property type="molecule type" value="Genomic_DNA"/>
</dbReference>
<evidence type="ECO:0000313" key="1">
    <source>
        <dbReference type="EMBL" id="UWX04921.1"/>
    </source>
</evidence>
<dbReference type="PANTHER" id="PTHR37691">
    <property type="entry name" value="BLR3518 PROTEIN"/>
    <property type="match status" value="1"/>
</dbReference>
<dbReference type="PANTHER" id="PTHR37691:SF1">
    <property type="entry name" value="BLR3518 PROTEIN"/>
    <property type="match status" value="1"/>
</dbReference>
<dbReference type="RefSeq" id="WP_334314476.1">
    <property type="nucleotide sequence ID" value="NZ_CP065938.1"/>
</dbReference>
<dbReference type="Pfam" id="PF02635">
    <property type="entry name" value="DsrE"/>
    <property type="match status" value="1"/>
</dbReference>
<dbReference type="Gene3D" id="3.40.1260.10">
    <property type="entry name" value="DsrEFH-like"/>
    <property type="match status" value="1"/>
</dbReference>
<dbReference type="InterPro" id="IPR027396">
    <property type="entry name" value="DsrEFH-like"/>
</dbReference>
<dbReference type="InterPro" id="IPR003787">
    <property type="entry name" value="Sulphur_relay_DsrE/F-like"/>
</dbReference>
<accession>A0ABY5XZF4</accession>
<protein>
    <submittedName>
        <fullName evidence="1">DsrE family protein</fullName>
    </submittedName>
</protein>
<evidence type="ECO:0000313" key="2">
    <source>
        <dbReference type="Proteomes" id="UP001058120"/>
    </source>
</evidence>